<protein>
    <submittedName>
        <fullName evidence="1">Uncharacterized protein</fullName>
    </submittedName>
</protein>
<comment type="caution">
    <text evidence="1">The sequence shown here is derived from an EMBL/GenBank/DDBJ whole genome shotgun (WGS) entry which is preliminary data.</text>
</comment>
<proteinExistence type="predicted"/>
<reference evidence="1 2" key="1">
    <citation type="submission" date="2013-11" db="EMBL/GenBank/DDBJ databases">
        <title>The Genome Sequence of Phytophthora parasitica P1976.</title>
        <authorList>
            <consortium name="The Broad Institute Genomics Platform"/>
            <person name="Russ C."/>
            <person name="Tyler B."/>
            <person name="Panabieres F."/>
            <person name="Shan W."/>
            <person name="Tripathy S."/>
            <person name="Grunwald N."/>
            <person name="Machado M."/>
            <person name="Johnson C.S."/>
            <person name="Walker B."/>
            <person name="Young S."/>
            <person name="Zeng Q."/>
            <person name="Gargeya S."/>
            <person name="Fitzgerald M."/>
            <person name="Haas B."/>
            <person name="Abouelleil A."/>
            <person name="Allen A.W."/>
            <person name="Alvarado L."/>
            <person name="Arachchi H.M."/>
            <person name="Berlin A.M."/>
            <person name="Chapman S.B."/>
            <person name="Gainer-Dewar J."/>
            <person name="Goldberg J."/>
            <person name="Griggs A."/>
            <person name="Gujja S."/>
            <person name="Hansen M."/>
            <person name="Howarth C."/>
            <person name="Imamovic A."/>
            <person name="Ireland A."/>
            <person name="Larimer J."/>
            <person name="McCowan C."/>
            <person name="Murphy C."/>
            <person name="Pearson M."/>
            <person name="Poon T.W."/>
            <person name="Priest M."/>
            <person name="Roberts A."/>
            <person name="Saif S."/>
            <person name="Shea T."/>
            <person name="Sisk P."/>
            <person name="Sykes S."/>
            <person name="Wortman J."/>
            <person name="Nusbaum C."/>
            <person name="Birren B."/>
        </authorList>
    </citation>
    <scope>NUCLEOTIDE SEQUENCE [LARGE SCALE GENOMIC DNA]</scope>
    <source>
        <strain evidence="1 2">P1976</strain>
    </source>
</reference>
<accession>A0A081AZL3</accession>
<sequence>MMSPSDRPTSSSFAIFLINYYAIQRDFNFNECHS</sequence>
<dbReference type="EMBL" id="ANJA01000336">
    <property type="protein sequence ID" value="ETO84324.1"/>
    <property type="molecule type" value="Genomic_DNA"/>
</dbReference>
<name>A0A081AZL3_PHYNI</name>
<gene>
    <name evidence="1" type="ORF">F444_01756</name>
</gene>
<evidence type="ECO:0000313" key="1">
    <source>
        <dbReference type="EMBL" id="ETO84324.1"/>
    </source>
</evidence>
<dbReference type="Proteomes" id="UP000028582">
    <property type="component" value="Unassembled WGS sequence"/>
</dbReference>
<dbReference type="AlphaFoldDB" id="A0A081AZL3"/>
<organism evidence="1 2">
    <name type="scientific">Phytophthora nicotianae P1976</name>
    <dbReference type="NCBI Taxonomy" id="1317066"/>
    <lineage>
        <taxon>Eukaryota</taxon>
        <taxon>Sar</taxon>
        <taxon>Stramenopiles</taxon>
        <taxon>Oomycota</taxon>
        <taxon>Peronosporomycetes</taxon>
        <taxon>Peronosporales</taxon>
        <taxon>Peronosporaceae</taxon>
        <taxon>Phytophthora</taxon>
    </lineage>
</organism>
<evidence type="ECO:0000313" key="2">
    <source>
        <dbReference type="Proteomes" id="UP000028582"/>
    </source>
</evidence>